<dbReference type="RefSeq" id="WP_191726157.1">
    <property type="nucleotide sequence ID" value="NZ_JACSPY010000006.1"/>
</dbReference>
<name>A0ABR8WUF1_9MICO</name>
<keyword evidence="5 12" id="KW-0812">Transmembrane</keyword>
<dbReference type="EMBL" id="JACSPY010000006">
    <property type="protein sequence ID" value="MBD8020705.1"/>
    <property type="molecule type" value="Genomic_DNA"/>
</dbReference>
<organism evidence="13 14">
    <name type="scientific">Brevibacterium gallinarum</name>
    <dbReference type="NCBI Taxonomy" id="2762220"/>
    <lineage>
        <taxon>Bacteria</taxon>
        <taxon>Bacillati</taxon>
        <taxon>Actinomycetota</taxon>
        <taxon>Actinomycetes</taxon>
        <taxon>Micrococcales</taxon>
        <taxon>Brevibacteriaceae</taxon>
        <taxon>Brevibacterium</taxon>
    </lineage>
</organism>
<feature type="transmembrane region" description="Helical" evidence="12">
    <location>
        <begin position="38"/>
        <end position="58"/>
    </location>
</feature>
<protein>
    <submittedName>
        <fullName evidence="13">CDP-alcohol phosphatidyltransferase family protein</fullName>
    </submittedName>
</protein>
<evidence type="ECO:0000313" key="13">
    <source>
        <dbReference type="EMBL" id="MBD8020705.1"/>
    </source>
</evidence>
<evidence type="ECO:0000256" key="12">
    <source>
        <dbReference type="SAM" id="Phobius"/>
    </source>
</evidence>
<sequence>MRPARREVLTLPNVISVIRLVVLVPIVIWLMREPGDRILATAALAMFGATDWIDGFIARRWNMASRVGAVLDPVADRLGIALICAAMTLFGILPVWMLLVIVLTDLALGIVGATRMHATQDSHVTWLGKIRTALIMTGLPLLLLGSAPTLATTPIEAIALGLLSIGVILHLAAGIHYALMLIRIGRQRPTPEV</sequence>
<evidence type="ECO:0000256" key="8">
    <source>
        <dbReference type="ARBA" id="ARBA00023136"/>
    </source>
</evidence>
<feature type="transmembrane region" description="Helical" evidence="12">
    <location>
        <begin position="12"/>
        <end position="31"/>
    </location>
</feature>
<evidence type="ECO:0000256" key="6">
    <source>
        <dbReference type="ARBA" id="ARBA00022989"/>
    </source>
</evidence>
<keyword evidence="4 11" id="KW-0808">Transferase</keyword>
<keyword evidence="14" id="KW-1185">Reference proteome</keyword>
<dbReference type="InterPro" id="IPR000462">
    <property type="entry name" value="CDP-OH_P_trans"/>
</dbReference>
<dbReference type="PIRSF" id="PIRSF000847">
    <property type="entry name" value="Phos_ph_gly_syn"/>
    <property type="match status" value="1"/>
</dbReference>
<dbReference type="InterPro" id="IPR004570">
    <property type="entry name" value="Phosphatidylglycerol_P_synth"/>
</dbReference>
<comment type="subcellular location">
    <subcellularLocation>
        <location evidence="1">Membrane</location>
        <topology evidence="1">Multi-pass membrane protein</topology>
    </subcellularLocation>
</comment>
<reference evidence="13 14" key="1">
    <citation type="submission" date="2020-08" db="EMBL/GenBank/DDBJ databases">
        <title>A Genomic Blueprint of the Chicken Gut Microbiome.</title>
        <authorList>
            <person name="Gilroy R."/>
            <person name="Ravi A."/>
            <person name="Getino M."/>
            <person name="Pursley I."/>
            <person name="Horton D.L."/>
            <person name="Alikhan N.-F."/>
            <person name="Baker D."/>
            <person name="Gharbi K."/>
            <person name="Hall N."/>
            <person name="Watson M."/>
            <person name="Adriaenssens E.M."/>
            <person name="Foster-Nyarko E."/>
            <person name="Jarju S."/>
            <person name="Secka A."/>
            <person name="Antonio M."/>
            <person name="Oren A."/>
            <person name="Chaudhuri R."/>
            <person name="La Ragione R.M."/>
            <person name="Hildebrand F."/>
            <person name="Pallen M.J."/>
        </authorList>
    </citation>
    <scope>NUCLEOTIDE SEQUENCE [LARGE SCALE GENOMIC DNA]</scope>
    <source>
        <strain evidence="13 14">Re57</strain>
    </source>
</reference>
<dbReference type="Gene3D" id="1.20.120.1760">
    <property type="match status" value="1"/>
</dbReference>
<evidence type="ECO:0000256" key="9">
    <source>
        <dbReference type="ARBA" id="ARBA00023209"/>
    </source>
</evidence>
<proteinExistence type="inferred from homology"/>
<evidence type="ECO:0000256" key="5">
    <source>
        <dbReference type="ARBA" id="ARBA00022692"/>
    </source>
</evidence>
<evidence type="ECO:0000256" key="4">
    <source>
        <dbReference type="ARBA" id="ARBA00022679"/>
    </source>
</evidence>
<keyword evidence="9" id="KW-0594">Phospholipid biosynthesis</keyword>
<evidence type="ECO:0000256" key="3">
    <source>
        <dbReference type="ARBA" id="ARBA00022516"/>
    </source>
</evidence>
<dbReference type="InterPro" id="IPR050324">
    <property type="entry name" value="CDP-alcohol_PTase-I"/>
</dbReference>
<dbReference type="InterPro" id="IPR048254">
    <property type="entry name" value="CDP_ALCOHOL_P_TRANSF_CS"/>
</dbReference>
<evidence type="ECO:0000256" key="7">
    <source>
        <dbReference type="ARBA" id="ARBA00023098"/>
    </source>
</evidence>
<dbReference type="Proteomes" id="UP000651517">
    <property type="component" value="Unassembled WGS sequence"/>
</dbReference>
<dbReference type="PANTHER" id="PTHR14269">
    <property type="entry name" value="CDP-DIACYLGLYCEROL--GLYCEROL-3-PHOSPHATE 3-PHOSPHATIDYLTRANSFERASE-RELATED"/>
    <property type="match status" value="1"/>
</dbReference>
<keyword evidence="10" id="KW-1208">Phospholipid metabolism</keyword>
<dbReference type="PROSITE" id="PS00379">
    <property type="entry name" value="CDP_ALCOHOL_P_TRANSF"/>
    <property type="match status" value="1"/>
</dbReference>
<gene>
    <name evidence="13" type="ORF">H9634_07915</name>
</gene>
<evidence type="ECO:0000256" key="1">
    <source>
        <dbReference type="ARBA" id="ARBA00004141"/>
    </source>
</evidence>
<keyword evidence="6 12" id="KW-1133">Transmembrane helix</keyword>
<evidence type="ECO:0000313" key="14">
    <source>
        <dbReference type="Proteomes" id="UP000651517"/>
    </source>
</evidence>
<feature type="transmembrane region" description="Helical" evidence="12">
    <location>
        <begin position="78"/>
        <end position="111"/>
    </location>
</feature>
<evidence type="ECO:0000256" key="11">
    <source>
        <dbReference type="RuleBase" id="RU003750"/>
    </source>
</evidence>
<feature type="transmembrane region" description="Helical" evidence="12">
    <location>
        <begin position="157"/>
        <end position="179"/>
    </location>
</feature>
<dbReference type="PANTHER" id="PTHR14269:SF62">
    <property type="entry name" value="CDP-DIACYLGLYCEROL--GLYCEROL-3-PHOSPHATE 3-PHOSPHATIDYLTRANSFERASE 1, CHLOROPLASTIC"/>
    <property type="match status" value="1"/>
</dbReference>
<evidence type="ECO:0000256" key="10">
    <source>
        <dbReference type="ARBA" id="ARBA00023264"/>
    </source>
</evidence>
<keyword evidence="7" id="KW-0443">Lipid metabolism</keyword>
<comment type="similarity">
    <text evidence="2 11">Belongs to the CDP-alcohol phosphatidyltransferase class-I family.</text>
</comment>
<comment type="caution">
    <text evidence="13">The sequence shown here is derived from an EMBL/GenBank/DDBJ whole genome shotgun (WGS) entry which is preliminary data.</text>
</comment>
<dbReference type="InterPro" id="IPR043130">
    <property type="entry name" value="CDP-OH_PTrfase_TM_dom"/>
</dbReference>
<evidence type="ECO:0000256" key="2">
    <source>
        <dbReference type="ARBA" id="ARBA00010441"/>
    </source>
</evidence>
<dbReference type="Pfam" id="PF01066">
    <property type="entry name" value="CDP-OH_P_transf"/>
    <property type="match status" value="1"/>
</dbReference>
<accession>A0ABR8WUF1</accession>
<keyword evidence="8 12" id="KW-0472">Membrane</keyword>
<keyword evidence="3" id="KW-0444">Lipid biosynthesis</keyword>